<dbReference type="SUPFAM" id="SSF46785">
    <property type="entry name" value="Winged helix' DNA-binding domain"/>
    <property type="match status" value="1"/>
</dbReference>
<gene>
    <name evidence="4" type="ORF">Bealeia1_00345</name>
</gene>
<dbReference type="InterPro" id="IPR036390">
    <property type="entry name" value="WH_DNA-bd_sf"/>
</dbReference>
<protein>
    <submittedName>
        <fullName evidence="4">GNAT family N-acetyltransferase</fullName>
    </submittedName>
</protein>
<dbReference type="Proteomes" id="UP001330434">
    <property type="component" value="Chromosome"/>
</dbReference>
<dbReference type="SMART" id="SM00347">
    <property type="entry name" value="HTH_MARR"/>
    <property type="match status" value="1"/>
</dbReference>
<dbReference type="CDD" id="cd00090">
    <property type="entry name" value="HTH_ARSR"/>
    <property type="match status" value="1"/>
</dbReference>
<dbReference type="Gene3D" id="3.40.630.30">
    <property type="match status" value="1"/>
</dbReference>
<feature type="domain" description="HTH marR-type" evidence="2">
    <location>
        <begin position="6"/>
        <end position="137"/>
    </location>
</feature>
<evidence type="ECO:0000256" key="1">
    <source>
        <dbReference type="ARBA" id="ARBA00022679"/>
    </source>
</evidence>
<dbReference type="InterPro" id="IPR016181">
    <property type="entry name" value="Acyl_CoA_acyltransferase"/>
</dbReference>
<dbReference type="PRINTS" id="PR00598">
    <property type="entry name" value="HTHMARR"/>
</dbReference>
<dbReference type="InterPro" id="IPR050769">
    <property type="entry name" value="NAT_camello-type"/>
</dbReference>
<dbReference type="SUPFAM" id="SSF55729">
    <property type="entry name" value="Acyl-CoA N-acyltransferases (Nat)"/>
    <property type="match status" value="1"/>
</dbReference>
<name>A0ABZ2C1P7_9PROT</name>
<sequence length="306" mass="34996">MSFEKSESIRHSSRQIVRELGFLNKFPKYEDISASQIHMMIELSTYGRLSGSELAEKLQLDKSTISRSTQLLMEKGWIQSKSHGKDARAKDYSLTPSGFERIKLSHIRAHRIVNRALSQLSSDEQNMVMKGLQLYGNALEKSRKIDFLVAVLLPSYPLNDIVHFINSIQIHEFSIPVSEAMNESLYQAPTYYRDSQGAINFWVAEDAQGIVGTVGLKQLSNKSGEIKKLFVRQDCRHKGVSVELISHLMQRAHALGLETLYLGTVSHLVAAQRFYEKMGFYRISKNDLPETFEFCEVDTEFFKYEL</sequence>
<dbReference type="InterPro" id="IPR011991">
    <property type="entry name" value="ArsR-like_HTH"/>
</dbReference>
<accession>A0ABZ2C1P7</accession>
<evidence type="ECO:0000313" key="5">
    <source>
        <dbReference type="Proteomes" id="UP001330434"/>
    </source>
</evidence>
<dbReference type="PANTHER" id="PTHR13947">
    <property type="entry name" value="GNAT FAMILY N-ACETYLTRANSFERASE"/>
    <property type="match status" value="1"/>
</dbReference>
<reference evidence="4 5" key="1">
    <citation type="journal article" date="2024" name="Environ. Microbiol.">
        <title>Novel evolutionary insights on the interactions of the Holosporales (Alphaproteobacteria) with eukaryotic hosts from comparative genomics.</title>
        <authorList>
            <person name="Giovannini M."/>
            <person name="Petroni G."/>
            <person name="Castelli M."/>
        </authorList>
    </citation>
    <scope>NUCLEOTIDE SEQUENCE [LARGE SCALE GENOMIC DNA]</scope>
    <source>
        <strain evidence="4 5">US_Bl 15I1</strain>
    </source>
</reference>
<organism evidence="4 5">
    <name type="scientific">Candidatus Bealeia paramacronuclearis</name>
    <dbReference type="NCBI Taxonomy" id="1921001"/>
    <lineage>
        <taxon>Bacteria</taxon>
        <taxon>Pseudomonadati</taxon>
        <taxon>Pseudomonadota</taxon>
        <taxon>Alphaproteobacteria</taxon>
        <taxon>Holosporales</taxon>
        <taxon>Holosporaceae</taxon>
        <taxon>Candidatus Bealeia</taxon>
    </lineage>
</organism>
<proteinExistence type="predicted"/>
<dbReference type="CDD" id="cd04301">
    <property type="entry name" value="NAT_SF"/>
    <property type="match status" value="1"/>
</dbReference>
<dbReference type="RefSeq" id="WP_331256697.1">
    <property type="nucleotide sequence ID" value="NZ_CP133270.1"/>
</dbReference>
<keyword evidence="1" id="KW-0808">Transferase</keyword>
<dbReference type="Pfam" id="PF01047">
    <property type="entry name" value="MarR"/>
    <property type="match status" value="1"/>
</dbReference>
<dbReference type="PROSITE" id="PS50995">
    <property type="entry name" value="HTH_MARR_2"/>
    <property type="match status" value="1"/>
</dbReference>
<evidence type="ECO:0000259" key="3">
    <source>
        <dbReference type="PROSITE" id="PS51186"/>
    </source>
</evidence>
<dbReference type="InterPro" id="IPR000835">
    <property type="entry name" value="HTH_MarR-typ"/>
</dbReference>
<evidence type="ECO:0000259" key="2">
    <source>
        <dbReference type="PROSITE" id="PS50995"/>
    </source>
</evidence>
<dbReference type="InterPro" id="IPR000182">
    <property type="entry name" value="GNAT_dom"/>
</dbReference>
<feature type="domain" description="N-acetyltransferase" evidence="3">
    <location>
        <begin position="151"/>
        <end position="298"/>
    </location>
</feature>
<dbReference type="InterPro" id="IPR036388">
    <property type="entry name" value="WH-like_DNA-bd_sf"/>
</dbReference>
<evidence type="ECO:0000313" key="4">
    <source>
        <dbReference type="EMBL" id="WVX66172.1"/>
    </source>
</evidence>
<dbReference type="Pfam" id="PF00583">
    <property type="entry name" value="Acetyltransf_1"/>
    <property type="match status" value="1"/>
</dbReference>
<dbReference type="Gene3D" id="1.10.10.10">
    <property type="entry name" value="Winged helix-like DNA-binding domain superfamily/Winged helix DNA-binding domain"/>
    <property type="match status" value="1"/>
</dbReference>
<keyword evidence="5" id="KW-1185">Reference proteome</keyword>
<dbReference type="PROSITE" id="PS51186">
    <property type="entry name" value="GNAT"/>
    <property type="match status" value="1"/>
</dbReference>
<dbReference type="PANTHER" id="PTHR13947:SF37">
    <property type="entry name" value="LD18367P"/>
    <property type="match status" value="1"/>
</dbReference>
<dbReference type="EMBL" id="CP133270">
    <property type="protein sequence ID" value="WVX66172.1"/>
    <property type="molecule type" value="Genomic_DNA"/>
</dbReference>